<keyword evidence="3 7" id="KW-0812">Transmembrane</keyword>
<evidence type="ECO:0000256" key="2">
    <source>
        <dbReference type="ARBA" id="ARBA00009045"/>
    </source>
</evidence>
<reference evidence="9" key="1">
    <citation type="submission" date="2022-08" db="EMBL/GenBank/DDBJ databases">
        <authorList>
            <person name="Tistechok S."/>
            <person name="Samborskyy M."/>
            <person name="Roman I."/>
        </authorList>
    </citation>
    <scope>NUCLEOTIDE SEQUENCE</scope>
    <source>
        <strain evidence="9">DSM 103496</strain>
    </source>
</reference>
<dbReference type="InterPro" id="IPR035952">
    <property type="entry name" value="Rhomboid-like_sf"/>
</dbReference>
<keyword evidence="6 7" id="KW-0472">Membrane</keyword>
<evidence type="ECO:0000256" key="7">
    <source>
        <dbReference type="SAM" id="Phobius"/>
    </source>
</evidence>
<feature type="transmembrane region" description="Helical" evidence="7">
    <location>
        <begin position="251"/>
        <end position="270"/>
    </location>
</feature>
<gene>
    <name evidence="9" type="ORF">NZH93_34960</name>
</gene>
<comment type="caution">
    <text evidence="9">The sequence shown here is derived from an EMBL/GenBank/DDBJ whole genome shotgun (WGS) entry which is preliminary data.</text>
</comment>
<evidence type="ECO:0000256" key="5">
    <source>
        <dbReference type="ARBA" id="ARBA00022989"/>
    </source>
</evidence>
<keyword evidence="9" id="KW-0645">Protease</keyword>
<comment type="subcellular location">
    <subcellularLocation>
        <location evidence="1">Membrane</location>
        <topology evidence="1">Multi-pass membrane protein</topology>
    </subcellularLocation>
</comment>
<evidence type="ECO:0000256" key="6">
    <source>
        <dbReference type="ARBA" id="ARBA00023136"/>
    </source>
</evidence>
<dbReference type="EMBL" id="JANYMP010000022">
    <property type="protein sequence ID" value="MCS7482079.1"/>
    <property type="molecule type" value="Genomic_DNA"/>
</dbReference>
<proteinExistence type="inferred from homology"/>
<dbReference type="InterPro" id="IPR050925">
    <property type="entry name" value="Rhomboid_protease_S54"/>
</dbReference>
<keyword evidence="10" id="KW-1185">Reference proteome</keyword>
<evidence type="ECO:0000313" key="9">
    <source>
        <dbReference type="EMBL" id="MCS7482079.1"/>
    </source>
</evidence>
<evidence type="ECO:0000259" key="8">
    <source>
        <dbReference type="Pfam" id="PF01694"/>
    </source>
</evidence>
<feature type="transmembrane region" description="Helical" evidence="7">
    <location>
        <begin position="198"/>
        <end position="217"/>
    </location>
</feature>
<dbReference type="PANTHER" id="PTHR43731">
    <property type="entry name" value="RHOMBOID PROTEASE"/>
    <property type="match status" value="1"/>
</dbReference>
<protein>
    <submittedName>
        <fullName evidence="9">Rhomboid family intramembrane serine protease</fullName>
    </submittedName>
</protein>
<feature type="transmembrane region" description="Helical" evidence="7">
    <location>
        <begin position="60"/>
        <end position="79"/>
    </location>
</feature>
<keyword evidence="5 7" id="KW-1133">Transmembrane helix</keyword>
<dbReference type="GO" id="GO:0016020">
    <property type="term" value="C:membrane"/>
    <property type="evidence" value="ECO:0007669"/>
    <property type="project" value="UniProtKB-SubCell"/>
</dbReference>
<dbReference type="SUPFAM" id="SSF144091">
    <property type="entry name" value="Rhomboid-like"/>
    <property type="match status" value="1"/>
</dbReference>
<evidence type="ECO:0000256" key="1">
    <source>
        <dbReference type="ARBA" id="ARBA00004141"/>
    </source>
</evidence>
<feature type="domain" description="Peptidase S54 rhomboid" evidence="8">
    <location>
        <begin position="106"/>
        <end position="237"/>
    </location>
</feature>
<dbReference type="Gene3D" id="1.20.1540.10">
    <property type="entry name" value="Rhomboid-like"/>
    <property type="match status" value="1"/>
</dbReference>
<dbReference type="RefSeq" id="WP_259627566.1">
    <property type="nucleotide sequence ID" value="NZ_JANYMP010000022.1"/>
</dbReference>
<evidence type="ECO:0000256" key="4">
    <source>
        <dbReference type="ARBA" id="ARBA00022801"/>
    </source>
</evidence>
<name>A0A9X2VTZ8_9PSEU</name>
<dbReference type="InterPro" id="IPR022764">
    <property type="entry name" value="Peptidase_S54_rhomboid_dom"/>
</dbReference>
<sequence>MRHPDRQTRLRCVRCERPACPECLRDASVGYQCVDCVRESQGSVRRPRTFVGAEVGTRPLVMPVLIVVNVLMFVLTAVQAQSALNNQRSEVFEALVLWPQGVALFGEWWRLLGAGFLHYGPTHIVFNMLALYVLGRDLEPAFGRVRFLALYLVSMFGGNVAVFLFGSPNALTAGASTAVYGLMGAMLVAVLKLKLNPGTALAVIGLNVVLSFTLPGISLVGHLGGLAVGAGLAAGLIYAPRERRELWQGGLVAATTLVLIGLVLVGSTQIGL</sequence>
<feature type="transmembrane region" description="Helical" evidence="7">
    <location>
        <begin position="116"/>
        <end position="135"/>
    </location>
</feature>
<organism evidence="9 10">
    <name type="scientific">Umezawaea endophytica</name>
    <dbReference type="NCBI Taxonomy" id="1654476"/>
    <lineage>
        <taxon>Bacteria</taxon>
        <taxon>Bacillati</taxon>
        <taxon>Actinomycetota</taxon>
        <taxon>Actinomycetes</taxon>
        <taxon>Pseudonocardiales</taxon>
        <taxon>Pseudonocardiaceae</taxon>
        <taxon>Umezawaea</taxon>
    </lineage>
</organism>
<comment type="similarity">
    <text evidence="2">Belongs to the peptidase S54 family.</text>
</comment>
<dbReference type="PANTHER" id="PTHR43731:SF14">
    <property type="entry name" value="PRESENILIN-ASSOCIATED RHOMBOID-LIKE PROTEIN, MITOCHONDRIAL"/>
    <property type="match status" value="1"/>
</dbReference>
<feature type="transmembrane region" description="Helical" evidence="7">
    <location>
        <begin position="147"/>
        <end position="165"/>
    </location>
</feature>
<dbReference type="AlphaFoldDB" id="A0A9X2VTZ8"/>
<accession>A0A9X2VTZ8</accession>
<feature type="transmembrane region" description="Helical" evidence="7">
    <location>
        <begin position="171"/>
        <end position="191"/>
    </location>
</feature>
<evidence type="ECO:0000313" key="10">
    <source>
        <dbReference type="Proteomes" id="UP001141259"/>
    </source>
</evidence>
<dbReference type="GO" id="GO:0006508">
    <property type="term" value="P:proteolysis"/>
    <property type="evidence" value="ECO:0007669"/>
    <property type="project" value="UniProtKB-KW"/>
</dbReference>
<evidence type="ECO:0000256" key="3">
    <source>
        <dbReference type="ARBA" id="ARBA00022692"/>
    </source>
</evidence>
<dbReference type="Proteomes" id="UP001141259">
    <property type="component" value="Unassembled WGS sequence"/>
</dbReference>
<dbReference type="Pfam" id="PF01694">
    <property type="entry name" value="Rhomboid"/>
    <property type="match status" value="1"/>
</dbReference>
<dbReference type="GO" id="GO:0004252">
    <property type="term" value="F:serine-type endopeptidase activity"/>
    <property type="evidence" value="ECO:0007669"/>
    <property type="project" value="InterPro"/>
</dbReference>
<keyword evidence="4" id="KW-0378">Hydrolase</keyword>